<keyword evidence="4" id="KW-0547">Nucleotide-binding</keyword>
<sequence>MEVENEILKSGFFVVPDAVSIMSGSDEGMYSWFTLNLLLNTLYSDDSSHPYYPEPSRSVAAFDLGGGSTQLTFWPEDRHMFDLHPEYERDIEFFGYRMRLFTHSFLGNGLQAARLNVLGQMSAAEHELNSELESLCMPGGFELREWEYALKKWRIRGSSKYSFKSCYDSVRSFVEQSDIMKLPALRGKNIYLFSYFFDRGLNAGLVKEQNGGSLKLEAFRKAAEKACTRGTDDFKGAHWLPWQCHDLTYIYSLLHDGYGFEDVQPLFLAKKIKGMEVAWGQGLSYALVHEFHKTQKATVTERVNATVVDQIMSYIYSSTSNVLSYLNIIS</sequence>
<evidence type="ECO:0000256" key="4">
    <source>
        <dbReference type="PIRSR" id="PIRSR600407-2"/>
    </source>
</evidence>
<dbReference type="Pfam" id="PF01150">
    <property type="entry name" value="GDA1_CD39"/>
    <property type="match status" value="1"/>
</dbReference>
<organism evidence="6 7">
    <name type="scientific">Heligmosomoides polygyrus</name>
    <name type="common">Parasitic roundworm</name>
    <dbReference type="NCBI Taxonomy" id="6339"/>
    <lineage>
        <taxon>Eukaryota</taxon>
        <taxon>Metazoa</taxon>
        <taxon>Ecdysozoa</taxon>
        <taxon>Nematoda</taxon>
        <taxon>Chromadorea</taxon>
        <taxon>Rhabditida</taxon>
        <taxon>Rhabditina</taxon>
        <taxon>Rhabditomorpha</taxon>
        <taxon>Strongyloidea</taxon>
        <taxon>Heligmosomidae</taxon>
        <taxon>Heligmosomoides</taxon>
    </lineage>
</organism>
<keyword evidence="6" id="KW-1185">Reference proteome</keyword>
<evidence type="ECO:0000313" key="5">
    <source>
        <dbReference type="EMBL" id="VDP04382.1"/>
    </source>
</evidence>
<feature type="active site" description="Proton acceptor" evidence="3">
    <location>
        <position position="27"/>
    </location>
</feature>
<dbReference type="OrthoDB" id="6372431at2759"/>
<keyword evidence="4" id="KW-0067">ATP-binding</keyword>
<name>A0A183G3F7_HELPZ</name>
<dbReference type="PANTHER" id="PTHR11782">
    <property type="entry name" value="ADENOSINE/GUANOSINE DIPHOSPHATASE"/>
    <property type="match status" value="1"/>
</dbReference>
<dbReference type="GO" id="GO:0016787">
    <property type="term" value="F:hydrolase activity"/>
    <property type="evidence" value="ECO:0007669"/>
    <property type="project" value="UniProtKB-KW"/>
</dbReference>
<dbReference type="AlphaFoldDB" id="A0A183G3F7"/>
<reference evidence="7" key="2">
    <citation type="submission" date="2019-09" db="UniProtKB">
        <authorList>
            <consortium name="WormBaseParasite"/>
        </authorList>
    </citation>
    <scope>IDENTIFICATION</scope>
</reference>
<dbReference type="GO" id="GO:0005524">
    <property type="term" value="F:ATP binding"/>
    <property type="evidence" value="ECO:0007669"/>
    <property type="project" value="UniProtKB-KW"/>
</dbReference>
<evidence type="ECO:0000313" key="6">
    <source>
        <dbReference type="Proteomes" id="UP000050761"/>
    </source>
</evidence>
<proteinExistence type="inferred from homology"/>
<keyword evidence="2" id="KW-0378">Hydrolase</keyword>
<protein>
    <submittedName>
        <fullName evidence="7">Nucleoside-diphosphatase uda-1</fullName>
    </submittedName>
</protein>
<dbReference type="InterPro" id="IPR000407">
    <property type="entry name" value="GDA1_CD39_NTPase"/>
</dbReference>
<dbReference type="Proteomes" id="UP000050761">
    <property type="component" value="Unassembled WGS sequence"/>
</dbReference>
<comment type="similarity">
    <text evidence="1">Belongs to the GDA1/CD39 NTPase family.</text>
</comment>
<reference evidence="5 6" key="1">
    <citation type="submission" date="2018-11" db="EMBL/GenBank/DDBJ databases">
        <authorList>
            <consortium name="Pathogen Informatics"/>
        </authorList>
    </citation>
    <scope>NUCLEOTIDE SEQUENCE [LARGE SCALE GENOMIC DNA]</scope>
</reference>
<evidence type="ECO:0000256" key="2">
    <source>
        <dbReference type="ARBA" id="ARBA00022801"/>
    </source>
</evidence>
<evidence type="ECO:0000256" key="1">
    <source>
        <dbReference type="ARBA" id="ARBA00009283"/>
    </source>
</evidence>
<accession>A0A3P7ZUT2</accession>
<dbReference type="Gene3D" id="3.30.420.150">
    <property type="entry name" value="Exopolyphosphatase. Domain 2"/>
    <property type="match status" value="1"/>
</dbReference>
<dbReference type="EMBL" id="UZAH01029124">
    <property type="protein sequence ID" value="VDP04382.1"/>
    <property type="molecule type" value="Genomic_DNA"/>
</dbReference>
<dbReference type="WBParaSite" id="HPBE_0001593501-mRNA-1">
    <property type="protein sequence ID" value="HPBE_0001593501-mRNA-1"/>
    <property type="gene ID" value="HPBE_0001593501"/>
</dbReference>
<feature type="binding site" evidence="4">
    <location>
        <begin position="66"/>
        <end position="70"/>
    </location>
    <ligand>
        <name>ATP</name>
        <dbReference type="ChEBI" id="CHEBI:30616"/>
    </ligand>
</feature>
<accession>A0A183G3F7</accession>
<evidence type="ECO:0000313" key="7">
    <source>
        <dbReference type="WBParaSite" id="HPBE_0001593501-mRNA-1"/>
    </source>
</evidence>
<gene>
    <name evidence="5" type="ORF">HPBE_LOCUS15934</name>
</gene>
<dbReference type="PANTHER" id="PTHR11782:SF127">
    <property type="entry name" value="NTPASE, ISOFORM F"/>
    <property type="match status" value="1"/>
</dbReference>
<evidence type="ECO:0000256" key="3">
    <source>
        <dbReference type="PIRSR" id="PIRSR600407-1"/>
    </source>
</evidence>